<dbReference type="SUPFAM" id="SSF52540">
    <property type="entry name" value="P-loop containing nucleoside triphosphate hydrolases"/>
    <property type="match status" value="1"/>
</dbReference>
<evidence type="ECO:0000313" key="7">
    <source>
        <dbReference type="Proteomes" id="UP000694403"/>
    </source>
</evidence>
<dbReference type="InterPro" id="IPR027417">
    <property type="entry name" value="P-loop_NTPase"/>
</dbReference>
<accession>A0A8C3TFI5</accession>
<reference evidence="6" key="1">
    <citation type="submission" date="2025-08" db="UniProtKB">
        <authorList>
            <consortium name="Ensembl"/>
        </authorList>
    </citation>
    <scope>IDENTIFICATION</scope>
</reference>
<dbReference type="Ensembl" id="ENSCSRT00000027537.1">
    <property type="protein sequence ID" value="ENSCSRP00000026431.1"/>
    <property type="gene ID" value="ENSCSRG00000019672.1"/>
</dbReference>
<protein>
    <recommendedName>
        <fullName evidence="5">IRG-type G domain-containing protein</fullName>
    </recommendedName>
</protein>
<sequence>DPLERTPISPGVSAGVVMAEAGLLCASPSAASKAQEDLESLENTKLNIAVTGETGSGKSSFINALRGLGAEDQGAAQTGVIETTTEPRAYPHPSDPSVILWDLPGIGAMDFRPERYLQKVNFRRYDFFVIVASERFRSSHADLARQIQRMEKKFYFVRCKVDEDLANARRAHPQAYVEENVLQRIRENARKCLRDQGTINPQVFLLSNWDLDKYDFPLLEETLEKDLPHLQRLVFLLSLPNFSPEIIEKKKSALRGHLWKISLASAFINVLPMGGVSLACDVGLLLVSMIAFYKRFGLDDDSLAKLARQAGKPVAELKSVIVSPKGEDLTRDVLMKKIVQVGCSLTRSVERCFDFVPVISTLGGAGLSFATSYSILSNFLEKVAEDALRVRKKALENTVEPNVPILQGQSRFLGLFLIWAPITPHPPS</sequence>
<name>A0A8C3TFI5_CHESE</name>
<evidence type="ECO:0000256" key="3">
    <source>
        <dbReference type="ARBA" id="ARBA00022801"/>
    </source>
</evidence>
<dbReference type="GO" id="GO:0003924">
    <property type="term" value="F:GTPase activity"/>
    <property type="evidence" value="ECO:0007669"/>
    <property type="project" value="TreeGrafter"/>
</dbReference>
<dbReference type="PANTHER" id="PTHR32341:SF17">
    <property type="entry name" value="IRG-TYPE G DOMAIN-CONTAINING PROTEIN"/>
    <property type="match status" value="1"/>
</dbReference>
<comment type="similarity">
    <text evidence="1">Belongs to the TRAFAC class dynamin-like GTPase superfamily. IRG family.</text>
</comment>
<feature type="domain" description="IRG-type G" evidence="5">
    <location>
        <begin position="44"/>
        <end position="226"/>
    </location>
</feature>
<dbReference type="Proteomes" id="UP000694403">
    <property type="component" value="Unplaced"/>
</dbReference>
<keyword evidence="7" id="KW-1185">Reference proteome</keyword>
<evidence type="ECO:0000256" key="4">
    <source>
        <dbReference type="ARBA" id="ARBA00023134"/>
    </source>
</evidence>
<dbReference type="PANTHER" id="PTHR32341">
    <property type="entry name" value="INTERFERON-INDUCIBLE GTPASE"/>
    <property type="match status" value="1"/>
</dbReference>
<dbReference type="InterPro" id="IPR051515">
    <property type="entry name" value="IRG"/>
</dbReference>
<evidence type="ECO:0000256" key="2">
    <source>
        <dbReference type="ARBA" id="ARBA00022741"/>
    </source>
</evidence>
<dbReference type="GO" id="GO:0016020">
    <property type="term" value="C:membrane"/>
    <property type="evidence" value="ECO:0007669"/>
    <property type="project" value="InterPro"/>
</dbReference>
<organism evidence="6 7">
    <name type="scientific">Chelydra serpentina</name>
    <name type="common">Snapping turtle</name>
    <name type="synonym">Testudo serpentina</name>
    <dbReference type="NCBI Taxonomy" id="8475"/>
    <lineage>
        <taxon>Eukaryota</taxon>
        <taxon>Metazoa</taxon>
        <taxon>Chordata</taxon>
        <taxon>Craniata</taxon>
        <taxon>Vertebrata</taxon>
        <taxon>Euteleostomi</taxon>
        <taxon>Archelosauria</taxon>
        <taxon>Testudinata</taxon>
        <taxon>Testudines</taxon>
        <taxon>Cryptodira</taxon>
        <taxon>Durocryptodira</taxon>
        <taxon>Americhelydia</taxon>
        <taxon>Chelydroidea</taxon>
        <taxon>Chelydridae</taxon>
        <taxon>Chelydra</taxon>
    </lineage>
</organism>
<dbReference type="InterPro" id="IPR007743">
    <property type="entry name" value="Immunity-related_GTPase-like"/>
</dbReference>
<proteinExistence type="inferred from homology"/>
<keyword evidence="3" id="KW-0378">Hydrolase</keyword>
<dbReference type="Pfam" id="PF05049">
    <property type="entry name" value="IIGP"/>
    <property type="match status" value="1"/>
</dbReference>
<evidence type="ECO:0000256" key="1">
    <source>
        <dbReference type="ARBA" id="ARBA00005429"/>
    </source>
</evidence>
<keyword evidence="4" id="KW-0342">GTP-binding</keyword>
<dbReference type="GO" id="GO:0005525">
    <property type="term" value="F:GTP binding"/>
    <property type="evidence" value="ECO:0007669"/>
    <property type="project" value="UniProtKB-KW"/>
</dbReference>
<dbReference type="Gene3D" id="3.40.50.300">
    <property type="entry name" value="P-loop containing nucleotide triphosphate hydrolases"/>
    <property type="match status" value="1"/>
</dbReference>
<dbReference type="PROSITE" id="PS51716">
    <property type="entry name" value="G_IRG"/>
    <property type="match status" value="1"/>
</dbReference>
<dbReference type="InterPro" id="IPR030385">
    <property type="entry name" value="G_IRG_dom"/>
</dbReference>
<evidence type="ECO:0000259" key="5">
    <source>
        <dbReference type="PROSITE" id="PS51716"/>
    </source>
</evidence>
<evidence type="ECO:0000313" key="6">
    <source>
        <dbReference type="Ensembl" id="ENSCSRP00000026431.1"/>
    </source>
</evidence>
<keyword evidence="2" id="KW-0547">Nucleotide-binding</keyword>
<reference evidence="6" key="2">
    <citation type="submission" date="2025-09" db="UniProtKB">
        <authorList>
            <consortium name="Ensembl"/>
        </authorList>
    </citation>
    <scope>IDENTIFICATION</scope>
</reference>
<dbReference type="FunFam" id="3.40.50.300:FF:000541">
    <property type="entry name" value="Immunity related GTPase M"/>
    <property type="match status" value="1"/>
</dbReference>
<dbReference type="AlphaFoldDB" id="A0A8C3TFI5"/>